<accession>A0A0K3AML9</accession>
<evidence type="ECO:0000313" key="6">
    <source>
        <dbReference type="Proteomes" id="UP000002899"/>
    </source>
</evidence>
<dbReference type="OrthoDB" id="407221at2759"/>
<dbReference type="KEGG" id="bmic:BMR1_03g01015"/>
<reference evidence="5 6" key="1">
    <citation type="journal article" date="2012" name="Nucleic Acids Res.">
        <title>Sequencing of the smallest Apicomplexan genome from the human pathogen Babesia microti.</title>
        <authorList>
            <person name="Cornillot E."/>
            <person name="Hadj-Kaddour K."/>
            <person name="Dassouli A."/>
            <person name="Noel B."/>
            <person name="Ranwez V."/>
            <person name="Vacherie B."/>
            <person name="Augagneur Y."/>
            <person name="Bres V."/>
            <person name="Duclos A."/>
            <person name="Randazzo S."/>
            <person name="Carcy B."/>
            <person name="Debierre-Grockiego F."/>
            <person name="Delbecq S."/>
            <person name="Moubri-Menage K."/>
            <person name="Shams-Eldin H."/>
            <person name="Usmani-Brown S."/>
            <person name="Bringaud F."/>
            <person name="Wincker P."/>
            <person name="Vivares C.P."/>
            <person name="Schwarz R.T."/>
            <person name="Schetters T.P."/>
            <person name="Krause P.J."/>
            <person name="Gorenflot A."/>
            <person name="Berry V."/>
            <person name="Barbe V."/>
            <person name="Ben Mamoun C."/>
        </authorList>
    </citation>
    <scope>NUCLEOTIDE SEQUENCE [LARGE SCALE GENOMIC DNA]</scope>
    <source>
        <strain evidence="5 6">RI</strain>
    </source>
</reference>
<keyword evidence="2 5" id="KW-0689">Ribosomal protein</keyword>
<comment type="similarity">
    <text evidence="1">Belongs to the bacterial ribosomal protein bS16 family.</text>
</comment>
<feature type="region of interest" description="Disordered" evidence="4">
    <location>
        <begin position="188"/>
        <end position="209"/>
    </location>
</feature>
<dbReference type="VEuPathDB" id="PiroplasmaDB:BMR1_03g01015"/>
<evidence type="ECO:0000313" key="5">
    <source>
        <dbReference type="EMBL" id="CTQ40802.1"/>
    </source>
</evidence>
<dbReference type="GeneID" id="24424837"/>
<evidence type="ECO:0000256" key="4">
    <source>
        <dbReference type="SAM" id="MobiDB-lite"/>
    </source>
</evidence>
<dbReference type="Pfam" id="PF00886">
    <property type="entry name" value="Ribosomal_S16"/>
    <property type="match status" value="1"/>
</dbReference>
<dbReference type="OMA" id="PRIRCQI"/>
<organism evidence="5 6">
    <name type="scientific">Babesia microti (strain RI)</name>
    <dbReference type="NCBI Taxonomy" id="1133968"/>
    <lineage>
        <taxon>Eukaryota</taxon>
        <taxon>Sar</taxon>
        <taxon>Alveolata</taxon>
        <taxon>Apicomplexa</taxon>
        <taxon>Aconoidasida</taxon>
        <taxon>Piroplasmida</taxon>
        <taxon>Babesiidae</taxon>
        <taxon>Babesia</taxon>
    </lineage>
</organism>
<dbReference type="InterPro" id="IPR000307">
    <property type="entry name" value="Ribosomal_bS16"/>
</dbReference>
<dbReference type="InterPro" id="IPR023803">
    <property type="entry name" value="Ribosomal_bS16_dom_sf"/>
</dbReference>
<dbReference type="GO" id="GO:0015935">
    <property type="term" value="C:small ribosomal subunit"/>
    <property type="evidence" value="ECO:0007669"/>
    <property type="project" value="TreeGrafter"/>
</dbReference>
<gene>
    <name evidence="5" type="ORF">BMR1_03g01015</name>
</gene>
<evidence type="ECO:0000256" key="1">
    <source>
        <dbReference type="ARBA" id="ARBA00006668"/>
    </source>
</evidence>
<dbReference type="GO" id="GO:0005739">
    <property type="term" value="C:mitochondrion"/>
    <property type="evidence" value="ECO:0007669"/>
    <property type="project" value="GOC"/>
</dbReference>
<dbReference type="SUPFAM" id="SSF54565">
    <property type="entry name" value="Ribosomal protein S16"/>
    <property type="match status" value="1"/>
</dbReference>
<reference evidence="5 6" key="2">
    <citation type="journal article" date="2013" name="PLoS ONE">
        <title>Whole genome mapping and re-organization of the nuclear and mitochondrial genomes of Babesia microti isolates.</title>
        <authorList>
            <person name="Cornillot E."/>
            <person name="Dassouli A."/>
            <person name="Garg A."/>
            <person name="Pachikara N."/>
            <person name="Randazzo S."/>
            <person name="Depoix D."/>
            <person name="Carcy B."/>
            <person name="Delbecq S."/>
            <person name="Frutos R."/>
            <person name="Silva J.C."/>
            <person name="Sutton R."/>
            <person name="Krause P.J."/>
            <person name="Mamoun C.B."/>
        </authorList>
    </citation>
    <scope>NUCLEOTIDE SEQUENCE [LARGE SCALE GENOMIC DNA]</scope>
    <source>
        <strain evidence="5 6">RI</strain>
    </source>
</reference>
<dbReference type="GO" id="GO:0032543">
    <property type="term" value="P:mitochondrial translation"/>
    <property type="evidence" value="ECO:0007669"/>
    <property type="project" value="TreeGrafter"/>
</dbReference>
<dbReference type="RefSeq" id="XP_012648813.1">
    <property type="nucleotide sequence ID" value="XM_012793359.1"/>
</dbReference>
<protein>
    <submittedName>
        <fullName evidence="5">Small subunit ribosomal protein S16</fullName>
    </submittedName>
</protein>
<evidence type="ECO:0000256" key="3">
    <source>
        <dbReference type="ARBA" id="ARBA00023274"/>
    </source>
</evidence>
<proteinExistence type="inferred from homology"/>
<dbReference type="PANTHER" id="PTHR12919:SF20">
    <property type="entry name" value="SMALL RIBOSOMAL SUBUNIT PROTEIN BS16M"/>
    <property type="match status" value="1"/>
</dbReference>
<sequence length="209" mass="24087">MVSKIFSYYYSKTRGPPRLRFQVMGQRGRKFYKLVAANQRDPKNGKHMEVLGSVQHRPSVQSSSHIESPHGTLTEIRLRFSRVKFWLAAGCQFNISVARTLYSANLIPHPPPRYGLRTCGHYEELKNIYNREQQVARDQLNYFYKMGGKPEFITSPQQSDPSEPTPAEIVSRAIYPSLLREHMHANAHVTSDHDKELDSPGHLIRKVVR</sequence>
<dbReference type="EMBL" id="LN871598">
    <property type="protein sequence ID" value="CTQ40802.1"/>
    <property type="molecule type" value="Genomic_DNA"/>
</dbReference>
<feature type="compositionally biased region" description="Basic and acidic residues" evidence="4">
    <location>
        <begin position="188"/>
        <end position="199"/>
    </location>
</feature>
<name>A0A0K3AML9_BABMR</name>
<keyword evidence="3" id="KW-0687">Ribonucleoprotein</keyword>
<dbReference type="Proteomes" id="UP000002899">
    <property type="component" value="Chromosome III"/>
</dbReference>
<keyword evidence="6" id="KW-1185">Reference proteome</keyword>
<dbReference type="PANTHER" id="PTHR12919">
    <property type="entry name" value="30S RIBOSOMAL PROTEIN S16"/>
    <property type="match status" value="1"/>
</dbReference>
<dbReference type="Gene3D" id="3.30.1320.10">
    <property type="match status" value="1"/>
</dbReference>
<dbReference type="GO" id="GO:0003735">
    <property type="term" value="F:structural constituent of ribosome"/>
    <property type="evidence" value="ECO:0007669"/>
    <property type="project" value="InterPro"/>
</dbReference>
<dbReference type="AlphaFoldDB" id="A0A0K3AML9"/>
<evidence type="ECO:0000256" key="2">
    <source>
        <dbReference type="ARBA" id="ARBA00022980"/>
    </source>
</evidence>
<reference evidence="5 6" key="3">
    <citation type="journal article" date="2016" name="Sci. Rep.">
        <title>Genome-wide diversity and gene expression profiling of Babesia microti isolates identify polymorphic genes that mediate host-pathogen interactions.</title>
        <authorList>
            <person name="Silva J.C."/>
            <person name="Cornillot E."/>
            <person name="McCracken C."/>
            <person name="Usmani-Brown S."/>
            <person name="Dwivedi A."/>
            <person name="Ifeonu O.O."/>
            <person name="Crabtree J."/>
            <person name="Gotia H.T."/>
            <person name="Virji A.Z."/>
            <person name="Reynes C."/>
            <person name="Colinge J."/>
            <person name="Kumar V."/>
            <person name="Lawres L."/>
            <person name="Pazzi J.E."/>
            <person name="Pablo J.V."/>
            <person name="Hung C."/>
            <person name="Brancato J."/>
            <person name="Kumari P."/>
            <person name="Orvis J."/>
            <person name="Tretina K."/>
            <person name="Chibucos M."/>
            <person name="Ott S."/>
            <person name="Sadzewicz L."/>
            <person name="Sengamalay N."/>
            <person name="Shetty A.C."/>
            <person name="Su Q."/>
            <person name="Tallon L."/>
            <person name="Fraser C.M."/>
            <person name="Frutos R."/>
            <person name="Molina D.M."/>
            <person name="Krause P.J."/>
            <person name="Ben Mamoun C."/>
        </authorList>
    </citation>
    <scope>NUCLEOTIDE SEQUENCE [LARGE SCALE GENOMIC DNA]</scope>
    <source>
        <strain evidence="5 6">RI</strain>
    </source>
</reference>